<reference evidence="2" key="1">
    <citation type="submission" date="2022-11" db="UniProtKB">
        <authorList>
            <consortium name="WormBaseParasite"/>
        </authorList>
    </citation>
    <scope>IDENTIFICATION</scope>
</reference>
<dbReference type="Proteomes" id="UP000887565">
    <property type="component" value="Unplaced"/>
</dbReference>
<evidence type="ECO:0000313" key="2">
    <source>
        <dbReference type="WBParaSite" id="nRc.2.0.1.t44799-RA"/>
    </source>
</evidence>
<evidence type="ECO:0000313" key="1">
    <source>
        <dbReference type="Proteomes" id="UP000887565"/>
    </source>
</evidence>
<dbReference type="AlphaFoldDB" id="A0A915L0U2"/>
<keyword evidence="1" id="KW-1185">Reference proteome</keyword>
<accession>A0A915L0U2</accession>
<organism evidence="1 2">
    <name type="scientific">Romanomermis culicivorax</name>
    <name type="common">Nematode worm</name>
    <dbReference type="NCBI Taxonomy" id="13658"/>
    <lineage>
        <taxon>Eukaryota</taxon>
        <taxon>Metazoa</taxon>
        <taxon>Ecdysozoa</taxon>
        <taxon>Nematoda</taxon>
        <taxon>Enoplea</taxon>
        <taxon>Dorylaimia</taxon>
        <taxon>Mermithida</taxon>
        <taxon>Mermithoidea</taxon>
        <taxon>Mermithidae</taxon>
        <taxon>Romanomermis</taxon>
    </lineage>
</organism>
<protein>
    <submittedName>
        <fullName evidence="2">Uncharacterized protein</fullName>
    </submittedName>
</protein>
<name>A0A915L0U2_ROMCU</name>
<sequence length="83" mass="9262">MEVDNLVINKDFQPQNESFIDPNMTTSMEMSSSELVQPLQSLSYENRFSSTPNLAAPVASRNNCTDAVLFFLFSAAASLFYVE</sequence>
<proteinExistence type="predicted"/>
<dbReference type="WBParaSite" id="nRc.2.0.1.t44799-RA">
    <property type="protein sequence ID" value="nRc.2.0.1.t44799-RA"/>
    <property type="gene ID" value="nRc.2.0.1.g44799"/>
</dbReference>